<reference evidence="3" key="3">
    <citation type="submission" date="2025-04" db="UniProtKB">
        <authorList>
            <consortium name="RefSeq"/>
        </authorList>
    </citation>
    <scope>IDENTIFICATION</scope>
    <source>
        <strain evidence="3">CBS 781.70</strain>
    </source>
</reference>
<keyword evidence="2" id="KW-1185">Reference proteome</keyword>
<organism evidence="1">
    <name type="scientific">Eremomyces bilateralis CBS 781.70</name>
    <dbReference type="NCBI Taxonomy" id="1392243"/>
    <lineage>
        <taxon>Eukaryota</taxon>
        <taxon>Fungi</taxon>
        <taxon>Dikarya</taxon>
        <taxon>Ascomycota</taxon>
        <taxon>Pezizomycotina</taxon>
        <taxon>Dothideomycetes</taxon>
        <taxon>Dothideomycetes incertae sedis</taxon>
        <taxon>Eremomycetales</taxon>
        <taxon>Eremomycetaceae</taxon>
        <taxon>Eremomyces</taxon>
    </lineage>
</organism>
<dbReference type="EMBL" id="ML975181">
    <property type="protein sequence ID" value="KAF1808620.1"/>
    <property type="molecule type" value="Genomic_DNA"/>
</dbReference>
<dbReference type="InterPro" id="IPR025638">
    <property type="entry name" value="DUF4336"/>
</dbReference>
<dbReference type="Gene3D" id="3.60.15.10">
    <property type="entry name" value="Ribonuclease Z/Hydroxyacylglutathione hydrolase-like"/>
    <property type="match status" value="1"/>
</dbReference>
<accession>A0A6G1FSC3</accession>
<evidence type="ECO:0000313" key="2">
    <source>
        <dbReference type="Proteomes" id="UP000504638"/>
    </source>
</evidence>
<protein>
    <recommendedName>
        <fullName evidence="4">DUF4336 domain-containing protein</fullName>
    </recommendedName>
</protein>
<dbReference type="GeneID" id="54417369"/>
<dbReference type="InterPro" id="IPR036866">
    <property type="entry name" value="RibonucZ/Hydroxyglut_hydro"/>
</dbReference>
<sequence>MSSKPNPSDPSETMVIRKLNDNIVTCSVPFLRFGHIKFGGRGTIVKMQSGALAVFSPTALTPEVKEMVDSMGEVKYITALDIEHHIFLGPWNRAYPQAKVLCPEGLPGKRAKQKNDDVPFSVVFRAVDKESITVDPEFDAEFEFEFVHSHANKEIVFNWKPGKTLIEADLLFNLPATEQFSKTGQSPTSGILTKLFTTLGHTSGAAKGQQRIVWHAMSAGDRPGFAKSMAKINAWDFDRIIPCHGDVIETDGKGIFQKIMAWHLQGKKV</sequence>
<dbReference type="SUPFAM" id="SSF56281">
    <property type="entry name" value="Metallo-hydrolase/oxidoreductase"/>
    <property type="match status" value="1"/>
</dbReference>
<dbReference type="OrthoDB" id="421671at2759"/>
<name>A0A6G1FSC3_9PEZI</name>
<dbReference type="PANTHER" id="PTHR33835">
    <property type="entry name" value="YALI0C07656P"/>
    <property type="match status" value="1"/>
</dbReference>
<evidence type="ECO:0000313" key="1">
    <source>
        <dbReference type="EMBL" id="KAF1808620.1"/>
    </source>
</evidence>
<dbReference type="AlphaFoldDB" id="A0A6G1FSC3"/>
<proteinExistence type="predicted"/>
<gene>
    <name evidence="1 3" type="ORF">P152DRAFT_405092</name>
</gene>
<dbReference type="Proteomes" id="UP000504638">
    <property type="component" value="Unplaced"/>
</dbReference>
<evidence type="ECO:0000313" key="3">
    <source>
        <dbReference type="RefSeq" id="XP_033530251.1"/>
    </source>
</evidence>
<reference evidence="3" key="2">
    <citation type="submission" date="2020-04" db="EMBL/GenBank/DDBJ databases">
        <authorList>
            <consortium name="NCBI Genome Project"/>
        </authorList>
    </citation>
    <scope>NUCLEOTIDE SEQUENCE</scope>
    <source>
        <strain evidence="3">CBS 781.70</strain>
    </source>
</reference>
<reference evidence="1 3" key="1">
    <citation type="submission" date="2020-01" db="EMBL/GenBank/DDBJ databases">
        <authorList>
            <consortium name="DOE Joint Genome Institute"/>
            <person name="Haridas S."/>
            <person name="Albert R."/>
            <person name="Binder M."/>
            <person name="Bloem J."/>
            <person name="Labutti K."/>
            <person name="Salamov A."/>
            <person name="Andreopoulos B."/>
            <person name="Baker S.E."/>
            <person name="Barry K."/>
            <person name="Bills G."/>
            <person name="Bluhm B.H."/>
            <person name="Cannon C."/>
            <person name="Castanera R."/>
            <person name="Culley D.E."/>
            <person name="Daum C."/>
            <person name="Ezra D."/>
            <person name="Gonzalez J.B."/>
            <person name="Henrissat B."/>
            <person name="Kuo A."/>
            <person name="Liang C."/>
            <person name="Lipzen A."/>
            <person name="Lutzoni F."/>
            <person name="Magnuson J."/>
            <person name="Mondo S."/>
            <person name="Nolan M."/>
            <person name="Ohm R."/>
            <person name="Pangilinan J."/>
            <person name="Park H.-J."/>
            <person name="Ramirez L."/>
            <person name="Alfaro M."/>
            <person name="Sun H."/>
            <person name="Tritt A."/>
            <person name="Yoshinaga Y."/>
            <person name="Zwiers L.-H."/>
            <person name="Turgeon B.G."/>
            <person name="Goodwin S.B."/>
            <person name="Spatafora J.W."/>
            <person name="Crous P.W."/>
            <person name="Grigoriev I.V."/>
        </authorList>
    </citation>
    <scope>NUCLEOTIDE SEQUENCE</scope>
    <source>
        <strain evidence="1 3">CBS 781.70</strain>
    </source>
</reference>
<dbReference type="Pfam" id="PF14234">
    <property type="entry name" value="DUF4336"/>
    <property type="match status" value="1"/>
</dbReference>
<evidence type="ECO:0008006" key="4">
    <source>
        <dbReference type="Google" id="ProtNLM"/>
    </source>
</evidence>
<dbReference type="PANTHER" id="PTHR33835:SF1">
    <property type="entry name" value="METALLO-BETA-LACTAMASE DOMAIN-CONTAINING PROTEIN"/>
    <property type="match status" value="1"/>
</dbReference>
<dbReference type="RefSeq" id="XP_033530251.1">
    <property type="nucleotide sequence ID" value="XM_033676799.1"/>
</dbReference>